<name>A0ABV2KP80_9HYPH</name>
<dbReference type="InterPro" id="IPR027417">
    <property type="entry name" value="P-loop_NTPase"/>
</dbReference>
<dbReference type="NCBIfam" id="TIGR02786">
    <property type="entry name" value="addB_alphas"/>
    <property type="match status" value="1"/>
</dbReference>
<dbReference type="GO" id="GO:0003678">
    <property type="term" value="F:DNA helicase activity"/>
    <property type="evidence" value="ECO:0007669"/>
    <property type="project" value="UniProtKB-EC"/>
</dbReference>
<proteinExistence type="predicted"/>
<organism evidence="2 3">
    <name type="scientific">Aquamicrobium ahrensii</name>
    <dbReference type="NCBI Taxonomy" id="469551"/>
    <lineage>
        <taxon>Bacteria</taxon>
        <taxon>Pseudomonadati</taxon>
        <taxon>Pseudomonadota</taxon>
        <taxon>Alphaproteobacteria</taxon>
        <taxon>Hyphomicrobiales</taxon>
        <taxon>Phyllobacteriaceae</taxon>
        <taxon>Aquamicrobium</taxon>
    </lineage>
</organism>
<dbReference type="RefSeq" id="WP_354152730.1">
    <property type="nucleotide sequence ID" value="NZ_JBEPMN010000016.1"/>
</dbReference>
<sequence length="1041" mass="111979">MSSAPRVFSIPPGAPFLTTLAAGLLSGALIPGFRFDGDPLALADVTIYVPTRRAARALRSEFMELMGGRAAILPTVRPLGEFDEDEALFESDTPESAAALDLAPPIASTERLLLLAVLVRAWKQRLPAEVAARFAEEIMVPASAADAIWLARDLADLMDEVETEGSDWARLAELVTGNLAGWWQVTLDFLGIASQHWPLILAERDRSNPAAHRGALIRFEAERLQRAPPAGPVIAAGSTGSIPATAELLKVISRLPNGAVVLPGFDAALDAASLTAISAPDARAALLGHPQYGLVKLTGKIGAARDEIAPLGAPAPALNLRNRIVGEALRPADTTELWPHTRGRFSDADMAAALEGVTVLEAPNERDEATAIAVALRHAVSQPGKRAALVTGDRALARRVSAELLRFGVTADDSGGAPLANTPPAALLRLAAQAAFRPGDPLPLLALVKHPLLSLGLERAPVRHAAELIELAALRGGVGRPDIATFAELFERRLADPGGGGREPFWFARFPARRIDDAIAIVKRLVEAFGPLLELRGRTDLGVPQFAEASTRVLEALGRHADGSVTALYAGDAGQKLAQVLRDLVTAQSPFAFAADEWPDVLEALLAPETVKPRQGTDRAIAIWGALEARLQHVDTLVVGGLNEGVWPRKPENDRFMSRLMKGGLDLEPPERRIGLAAHDFQMAMGAEKVVLARALRSGDAPAVPSRWLQRLLTFTGKDNAAVMRRRGEQLLDWARKLDEAPRVDFAPRPCPTPAIDVRPKHFSVTEIETLRRDPYAVYARRILGLHALDPVIRDPGAAERGTLFHAILHRFSTLADPSAADALETLLQAGRDCFAEAELPQDVEAVWWPRFETLAANIITWERGRSDVISRHAEARAEKTLVGSAGVTLSGYADRVDLLTGNMADILDYKTGSSPSKAQAHTLLAPQLALEAALLRRGSFRDLGCREPADLAFIRLRANGEVEPESILRHGKAIRSGSELGEDAWARLEKLLHHYANPATGYLSRSLPFREGETDGDYDHLARVLEWSAGGDGASEGGEE</sequence>
<gene>
    <name evidence="2" type="ORF">ABID44_003244</name>
</gene>
<keyword evidence="2" id="KW-0347">Helicase</keyword>
<feature type="domain" description="PD-(D/E)XK endonuclease-like" evidence="1">
    <location>
        <begin position="762"/>
        <end position="995"/>
    </location>
</feature>
<dbReference type="EMBL" id="JBEPMN010000016">
    <property type="protein sequence ID" value="MET3662893.1"/>
    <property type="molecule type" value="Genomic_DNA"/>
</dbReference>
<evidence type="ECO:0000313" key="2">
    <source>
        <dbReference type="EMBL" id="MET3662893.1"/>
    </source>
</evidence>
<dbReference type="InterPro" id="IPR014153">
    <property type="entry name" value="Ds_break_AddB"/>
</dbReference>
<dbReference type="GO" id="GO:0016787">
    <property type="term" value="F:hydrolase activity"/>
    <property type="evidence" value="ECO:0007669"/>
    <property type="project" value="UniProtKB-KW"/>
</dbReference>
<dbReference type="EC" id="3.6.4.12" evidence="2"/>
<protein>
    <submittedName>
        <fullName evidence="2">ATP-dependent helicase/nuclease subunit B</fullName>
        <ecNumber evidence="2">3.1.-.-</ecNumber>
        <ecNumber evidence="2">3.6.4.12</ecNumber>
    </submittedName>
</protein>
<dbReference type="InterPro" id="IPR038726">
    <property type="entry name" value="PDDEXK_AddAB-type"/>
</dbReference>
<dbReference type="SUPFAM" id="SSF52540">
    <property type="entry name" value="P-loop containing nucleoside triphosphate hydrolases"/>
    <property type="match status" value="1"/>
</dbReference>
<keyword evidence="2" id="KW-0378">Hydrolase</keyword>
<dbReference type="EC" id="3.1.-.-" evidence="2"/>
<dbReference type="Proteomes" id="UP001549143">
    <property type="component" value="Unassembled WGS sequence"/>
</dbReference>
<comment type="caution">
    <text evidence="2">The sequence shown here is derived from an EMBL/GenBank/DDBJ whole genome shotgun (WGS) entry which is preliminary data.</text>
</comment>
<evidence type="ECO:0000259" key="1">
    <source>
        <dbReference type="Pfam" id="PF12705"/>
    </source>
</evidence>
<dbReference type="InterPro" id="IPR011604">
    <property type="entry name" value="PDDEXK-like_dom_sf"/>
</dbReference>
<keyword evidence="3" id="KW-1185">Reference proteome</keyword>
<evidence type="ECO:0000313" key="3">
    <source>
        <dbReference type="Proteomes" id="UP001549143"/>
    </source>
</evidence>
<reference evidence="2 3" key="1">
    <citation type="submission" date="2024-06" db="EMBL/GenBank/DDBJ databases">
        <title>Genomic Encyclopedia of Type Strains, Phase IV (KMG-IV): sequencing the most valuable type-strain genomes for metagenomic binning, comparative biology and taxonomic classification.</title>
        <authorList>
            <person name="Goeker M."/>
        </authorList>
    </citation>
    <scope>NUCLEOTIDE SEQUENCE [LARGE SCALE GENOMIC DNA]</scope>
    <source>
        <strain evidence="2 3">DSM 19730</strain>
    </source>
</reference>
<keyword evidence="2" id="KW-0547">Nucleotide-binding</keyword>
<keyword evidence="2" id="KW-0067">ATP-binding</keyword>
<dbReference type="Pfam" id="PF12705">
    <property type="entry name" value="PDDEXK_1"/>
    <property type="match status" value="1"/>
</dbReference>
<dbReference type="Gene3D" id="3.90.320.10">
    <property type="match status" value="1"/>
</dbReference>
<accession>A0ABV2KP80</accession>